<dbReference type="AlphaFoldDB" id="A0A4W5JR13"/>
<feature type="compositionally biased region" description="Pro residues" evidence="1">
    <location>
        <begin position="350"/>
        <end position="360"/>
    </location>
</feature>
<feature type="region of interest" description="Disordered" evidence="1">
    <location>
        <begin position="97"/>
        <end position="142"/>
    </location>
</feature>
<reference evidence="3" key="1">
    <citation type="submission" date="2018-06" db="EMBL/GenBank/DDBJ databases">
        <title>Genome assembly of Danube salmon.</title>
        <authorList>
            <person name="Macqueen D.J."/>
            <person name="Gundappa M.K."/>
        </authorList>
    </citation>
    <scope>NUCLEOTIDE SEQUENCE [LARGE SCALE GENOMIC DNA]</scope>
</reference>
<sequence>MSAPGFTNPKTPVGYSMNSTPNGGAAPPYQNGPVGQTYPSTYPPGYYGAGPQQQGYPTISGHCAPALNKSPITNNDHCAYYHHNSHQQPIAAPTVAPSAYGATQGSHPPSQPYGTLPTSVAPPNPQQAPPFQQPSPYAPHGAYYGQQQYLTSQAPHYPQQLNLVSATPSCPGAPMYPIVSYPSAPGSSQYGTLRSSQAPTGPGAVSNLIGAPLHQYPPGNGTSHPASTAAVPSGYSMAPPGQPATVNGQGNAVQAPVLQRYDQSHQAAMANDHYGVTHNTGGADGDRPPSGTPFTSSPGHQQGMHYGYVANSGASSANASTNAAPLSSSSDEDVDEEEDEEAGLLIAFIPCPPTPHPNPTPITTQPTRPSHQPTYFPFNPRHFAFILMSQSHLCPSLAACLPPTCRSISLCC</sequence>
<feature type="region of interest" description="Disordered" evidence="1">
    <location>
        <begin position="274"/>
        <end position="372"/>
    </location>
</feature>
<feature type="compositionally biased region" description="Acidic residues" evidence="1">
    <location>
        <begin position="330"/>
        <end position="342"/>
    </location>
</feature>
<feature type="compositionally biased region" description="Pro residues" evidence="1">
    <location>
        <begin position="120"/>
        <end position="137"/>
    </location>
</feature>
<evidence type="ECO:0000313" key="2">
    <source>
        <dbReference type="Ensembl" id="ENSHHUP00000000625.1"/>
    </source>
</evidence>
<feature type="compositionally biased region" description="Low complexity" evidence="1">
    <location>
        <begin position="288"/>
        <end position="299"/>
    </location>
</feature>
<name>A0A4W5JR13_9TELE</name>
<accession>A0A4W5JR13</accession>
<protein>
    <submittedName>
        <fullName evidence="2">Uncharacterized protein</fullName>
    </submittedName>
</protein>
<reference evidence="2" key="3">
    <citation type="submission" date="2025-09" db="UniProtKB">
        <authorList>
            <consortium name="Ensembl"/>
        </authorList>
    </citation>
    <scope>IDENTIFICATION</scope>
</reference>
<feature type="region of interest" description="Disordered" evidence="1">
    <location>
        <begin position="1"/>
        <end position="26"/>
    </location>
</feature>
<organism evidence="2 3">
    <name type="scientific">Hucho hucho</name>
    <name type="common">huchen</name>
    <dbReference type="NCBI Taxonomy" id="62062"/>
    <lineage>
        <taxon>Eukaryota</taxon>
        <taxon>Metazoa</taxon>
        <taxon>Chordata</taxon>
        <taxon>Craniata</taxon>
        <taxon>Vertebrata</taxon>
        <taxon>Euteleostomi</taxon>
        <taxon>Actinopterygii</taxon>
        <taxon>Neopterygii</taxon>
        <taxon>Teleostei</taxon>
        <taxon>Protacanthopterygii</taxon>
        <taxon>Salmoniformes</taxon>
        <taxon>Salmonidae</taxon>
        <taxon>Salmoninae</taxon>
        <taxon>Hucho</taxon>
    </lineage>
</organism>
<reference evidence="2" key="2">
    <citation type="submission" date="2025-08" db="UniProtKB">
        <authorList>
            <consortium name="Ensembl"/>
        </authorList>
    </citation>
    <scope>IDENTIFICATION</scope>
</reference>
<keyword evidence="3" id="KW-1185">Reference proteome</keyword>
<dbReference type="STRING" id="62062.ENSHHUP00000000625"/>
<dbReference type="Ensembl" id="ENSHHUT00000000640.1">
    <property type="protein sequence ID" value="ENSHHUP00000000625.1"/>
    <property type="gene ID" value="ENSHHUG00000000434.1"/>
</dbReference>
<evidence type="ECO:0000313" key="3">
    <source>
        <dbReference type="Proteomes" id="UP000314982"/>
    </source>
</evidence>
<feature type="compositionally biased region" description="Polar residues" evidence="1">
    <location>
        <begin position="101"/>
        <end position="118"/>
    </location>
</feature>
<proteinExistence type="predicted"/>
<feature type="compositionally biased region" description="Low complexity" evidence="1">
    <location>
        <begin position="310"/>
        <end position="329"/>
    </location>
</feature>
<evidence type="ECO:0000256" key="1">
    <source>
        <dbReference type="SAM" id="MobiDB-lite"/>
    </source>
</evidence>
<dbReference type="Proteomes" id="UP000314982">
    <property type="component" value="Unassembled WGS sequence"/>
</dbReference>